<dbReference type="AlphaFoldDB" id="A0A7C0VBJ6"/>
<dbReference type="Proteomes" id="UP000885847">
    <property type="component" value="Unassembled WGS sequence"/>
</dbReference>
<keyword evidence="1" id="KW-1133">Transmembrane helix</keyword>
<accession>A0A7C0VBJ6</accession>
<organism evidence="2">
    <name type="scientific">candidate division WOR-3 bacterium</name>
    <dbReference type="NCBI Taxonomy" id="2052148"/>
    <lineage>
        <taxon>Bacteria</taxon>
        <taxon>Bacteria division WOR-3</taxon>
    </lineage>
</organism>
<gene>
    <name evidence="2" type="ORF">ENF18_06235</name>
</gene>
<dbReference type="EMBL" id="DQWE01000295">
    <property type="protein sequence ID" value="HDI83373.1"/>
    <property type="molecule type" value="Genomic_DNA"/>
</dbReference>
<protein>
    <submittedName>
        <fullName evidence="2">Uncharacterized protein</fullName>
    </submittedName>
</protein>
<evidence type="ECO:0000256" key="1">
    <source>
        <dbReference type="SAM" id="Phobius"/>
    </source>
</evidence>
<sequence>MGILFGIIALSVVVERSLEQISDFIPRKRRKRVMWFLCTGVSLIITFFGRIGIFSKLGVFTNLGVWTTNNPYSVLNIVDYFLTGLLVGGGSEPIHSIINSLEKKKEELKIRVKGEKD</sequence>
<keyword evidence="1" id="KW-0812">Transmembrane</keyword>
<feature type="transmembrane region" description="Helical" evidence="1">
    <location>
        <begin position="33"/>
        <end position="53"/>
    </location>
</feature>
<reference evidence="2" key="1">
    <citation type="journal article" date="2020" name="mSystems">
        <title>Genome- and Community-Level Interaction Insights into Carbon Utilization and Element Cycling Functions of Hydrothermarchaeota in Hydrothermal Sediment.</title>
        <authorList>
            <person name="Zhou Z."/>
            <person name="Liu Y."/>
            <person name="Xu W."/>
            <person name="Pan J."/>
            <person name="Luo Z.H."/>
            <person name="Li M."/>
        </authorList>
    </citation>
    <scope>NUCLEOTIDE SEQUENCE [LARGE SCALE GENOMIC DNA]</scope>
    <source>
        <strain evidence="2">HyVt-102</strain>
    </source>
</reference>
<comment type="caution">
    <text evidence="2">The sequence shown here is derived from an EMBL/GenBank/DDBJ whole genome shotgun (WGS) entry which is preliminary data.</text>
</comment>
<keyword evidence="1" id="KW-0472">Membrane</keyword>
<proteinExistence type="predicted"/>
<evidence type="ECO:0000313" key="2">
    <source>
        <dbReference type="EMBL" id="HDI83373.1"/>
    </source>
</evidence>
<name>A0A7C0VBJ6_UNCW3</name>